<evidence type="ECO:0000256" key="2">
    <source>
        <dbReference type="ARBA" id="ARBA00006739"/>
    </source>
</evidence>
<keyword evidence="4" id="KW-0808">Transferase</keyword>
<accession>A0A2A7AQX4</accession>
<dbReference type="SUPFAM" id="SSF53448">
    <property type="entry name" value="Nucleotide-diphospho-sugar transferases"/>
    <property type="match status" value="1"/>
</dbReference>
<evidence type="ECO:0000256" key="3">
    <source>
        <dbReference type="ARBA" id="ARBA00022676"/>
    </source>
</evidence>
<evidence type="ECO:0000256" key="1">
    <source>
        <dbReference type="ARBA" id="ARBA00004776"/>
    </source>
</evidence>
<dbReference type="PANTHER" id="PTHR43179:SF12">
    <property type="entry name" value="GALACTOFURANOSYLTRANSFERASE GLFT2"/>
    <property type="match status" value="1"/>
</dbReference>
<protein>
    <submittedName>
        <fullName evidence="6">Multidrug MFS transporter</fullName>
    </submittedName>
</protein>
<evidence type="ECO:0000259" key="5">
    <source>
        <dbReference type="Pfam" id="PF00535"/>
    </source>
</evidence>
<gene>
    <name evidence="6" type="ORF">CGS58_07160</name>
</gene>
<sequence length="302" mass="34592">MDEIKDRVAAVVVTYNRAEMLRQCLMSLQKQTMPCDILVVDNASTDDTQALVQRAAQHDASIFYRNTGENLGGAGGFNFGMRWAVEAGYAFVWVMDDDCFPEPVSLEKLLDADRLLQGEYGWLSSVALWMDGRECRMNRPKIKKNFYDRIELLRDGILLAEQATFVSLFLKAETIRAVGLPVKEFFIWGDDIEYTRRITIREKMPCYVVGQSRVIHAMKNNSGSNLAVDSVERLGRYKLAFRNEAYIYRREGAKGIAYYIAKRGRDFLWVLTRAKDHRLKRLGVLLCGVGKGLAFYPKQERI</sequence>
<evidence type="ECO:0000256" key="4">
    <source>
        <dbReference type="ARBA" id="ARBA00022679"/>
    </source>
</evidence>
<dbReference type="AlphaFoldDB" id="A0A2A7AQX4"/>
<dbReference type="Proteomes" id="UP000220005">
    <property type="component" value="Unassembled WGS sequence"/>
</dbReference>
<dbReference type="Gene3D" id="3.90.550.10">
    <property type="entry name" value="Spore Coat Polysaccharide Biosynthesis Protein SpsA, Chain A"/>
    <property type="match status" value="1"/>
</dbReference>
<proteinExistence type="inferred from homology"/>
<dbReference type="PANTHER" id="PTHR43179">
    <property type="entry name" value="RHAMNOSYLTRANSFERASE WBBL"/>
    <property type="match status" value="1"/>
</dbReference>
<organism evidence="6 7">
    <name type="scientific">Faecalibacterium prausnitzii</name>
    <dbReference type="NCBI Taxonomy" id="853"/>
    <lineage>
        <taxon>Bacteria</taxon>
        <taxon>Bacillati</taxon>
        <taxon>Bacillota</taxon>
        <taxon>Clostridia</taxon>
        <taxon>Eubacteriales</taxon>
        <taxon>Oscillospiraceae</taxon>
        <taxon>Faecalibacterium</taxon>
    </lineage>
</organism>
<comment type="pathway">
    <text evidence="1">Cell wall biogenesis; cell wall polysaccharide biosynthesis.</text>
</comment>
<dbReference type="Pfam" id="PF00535">
    <property type="entry name" value="Glycos_transf_2"/>
    <property type="match status" value="1"/>
</dbReference>
<evidence type="ECO:0000313" key="7">
    <source>
        <dbReference type="Proteomes" id="UP000220005"/>
    </source>
</evidence>
<keyword evidence="3" id="KW-0328">Glycosyltransferase</keyword>
<dbReference type="CDD" id="cd04185">
    <property type="entry name" value="GT_2_like_b"/>
    <property type="match status" value="1"/>
</dbReference>
<reference evidence="6 7" key="1">
    <citation type="journal article" date="2017" name="Front. Microbiol.">
        <title>New Insights into the Diversity of the Genus Faecalibacterium.</title>
        <authorList>
            <person name="Benevides L."/>
            <person name="Burman S."/>
            <person name="Martin R."/>
            <person name="Robert V."/>
            <person name="Thomas M."/>
            <person name="Miquel S."/>
            <person name="Chain F."/>
            <person name="Sokol H."/>
            <person name="Bermudez-Humaran L.G."/>
            <person name="Morrison M."/>
            <person name="Langella P."/>
            <person name="Azevedo V.A."/>
            <person name="Chatel J.M."/>
            <person name="Soares S."/>
        </authorList>
    </citation>
    <scope>NUCLEOTIDE SEQUENCE [LARGE SCALE GENOMIC DNA]</scope>
    <source>
        <strain evidence="6 7">CNCM I 4575</strain>
    </source>
</reference>
<dbReference type="InterPro" id="IPR001173">
    <property type="entry name" value="Glyco_trans_2-like"/>
</dbReference>
<dbReference type="InterPro" id="IPR029044">
    <property type="entry name" value="Nucleotide-diphossugar_trans"/>
</dbReference>
<feature type="domain" description="Glycosyltransferase 2-like" evidence="5">
    <location>
        <begin position="11"/>
        <end position="111"/>
    </location>
</feature>
<dbReference type="GO" id="GO:0016757">
    <property type="term" value="F:glycosyltransferase activity"/>
    <property type="evidence" value="ECO:0007669"/>
    <property type="project" value="UniProtKB-KW"/>
</dbReference>
<evidence type="ECO:0000313" key="6">
    <source>
        <dbReference type="EMBL" id="PDX81463.1"/>
    </source>
</evidence>
<name>A0A2A7AQX4_9FIRM</name>
<dbReference type="EMBL" id="NMTY01000015">
    <property type="protein sequence ID" value="PDX81463.1"/>
    <property type="molecule type" value="Genomic_DNA"/>
</dbReference>
<comment type="similarity">
    <text evidence="2">Belongs to the glycosyltransferase 2 family.</text>
</comment>
<comment type="caution">
    <text evidence="6">The sequence shown here is derived from an EMBL/GenBank/DDBJ whole genome shotgun (WGS) entry which is preliminary data.</text>
</comment>